<name>A0ABV6P7S3_9MICC</name>
<feature type="compositionally biased region" description="Acidic residues" evidence="1">
    <location>
        <begin position="128"/>
        <end position="149"/>
    </location>
</feature>
<comment type="caution">
    <text evidence="3">The sequence shown here is derived from an EMBL/GenBank/DDBJ whole genome shotgun (WGS) entry which is preliminary data.</text>
</comment>
<keyword evidence="2" id="KW-0812">Transmembrane</keyword>
<keyword evidence="2" id="KW-1133">Transmembrane helix</keyword>
<evidence type="ECO:0000313" key="3">
    <source>
        <dbReference type="EMBL" id="MFC0581173.1"/>
    </source>
</evidence>
<feature type="region of interest" description="Disordered" evidence="1">
    <location>
        <begin position="280"/>
        <end position="299"/>
    </location>
</feature>
<organism evidence="3 4">
    <name type="scientific">Micrococcoides hystricis</name>
    <dbReference type="NCBI Taxonomy" id="1572761"/>
    <lineage>
        <taxon>Bacteria</taxon>
        <taxon>Bacillati</taxon>
        <taxon>Actinomycetota</taxon>
        <taxon>Actinomycetes</taxon>
        <taxon>Micrococcales</taxon>
        <taxon>Micrococcaceae</taxon>
        <taxon>Micrococcoides</taxon>
    </lineage>
</organism>
<evidence type="ECO:0000313" key="4">
    <source>
        <dbReference type="Proteomes" id="UP001589862"/>
    </source>
</evidence>
<feature type="compositionally biased region" description="Acidic residues" evidence="1">
    <location>
        <begin position="73"/>
        <end position="83"/>
    </location>
</feature>
<reference evidence="3 4" key="1">
    <citation type="submission" date="2024-09" db="EMBL/GenBank/DDBJ databases">
        <authorList>
            <person name="Sun Q."/>
            <person name="Mori K."/>
        </authorList>
    </citation>
    <scope>NUCLEOTIDE SEQUENCE [LARGE SCALE GENOMIC DNA]</scope>
    <source>
        <strain evidence="3 4">NCAIM B.02604</strain>
    </source>
</reference>
<evidence type="ECO:0000256" key="1">
    <source>
        <dbReference type="SAM" id="MobiDB-lite"/>
    </source>
</evidence>
<sequence length="410" mass="44278">MSDQPLSRRARRAQNRELSDWLADMPEGLSDEEKAAYEAEMAAAARRDRTRTANRSRRAADSPVDAIRTPQRDEEESQEEEPQTEVVEQVQYFNEDPAPQTEGQQVLPVADFEDEDLADTDPAQTDPADTESADAEFADTEPAESEQIEPVEGQLELDISVEQALAQRDRQTHTPVPGAVPGLATSTNLFASAIDPELLANQSRLAEIAQTITSRVQIAGGAPGPTEDLDSAPVPVVEAEDLEEPAEPAEPADQEEYYTAADEAEELEIDLSPLEQLQTSSSGLVGPEEQQTGREFDTSTLSHSAIIPAVSEELEGQADTPLDQISGDPIVEVQEEQSFDAVIGGPESDERVVESSYAAEHPVEAQRAHGLEPQEQTTGFDFGLVSTSSLIVAGIGILALIIAIVLFIIN</sequence>
<feature type="transmembrane region" description="Helical" evidence="2">
    <location>
        <begin position="390"/>
        <end position="409"/>
    </location>
</feature>
<dbReference type="Proteomes" id="UP001589862">
    <property type="component" value="Unassembled WGS sequence"/>
</dbReference>
<dbReference type="RefSeq" id="WP_377457804.1">
    <property type="nucleotide sequence ID" value="NZ_JBHLUB010000001.1"/>
</dbReference>
<gene>
    <name evidence="3" type="ORF">ACFFFR_02050</name>
</gene>
<protein>
    <submittedName>
        <fullName evidence="3">Uncharacterized protein</fullName>
    </submittedName>
</protein>
<accession>A0ABV6P7S3</accession>
<dbReference type="EMBL" id="JBHLUB010000001">
    <property type="protein sequence ID" value="MFC0581173.1"/>
    <property type="molecule type" value="Genomic_DNA"/>
</dbReference>
<keyword evidence="4" id="KW-1185">Reference proteome</keyword>
<proteinExistence type="predicted"/>
<evidence type="ECO:0000256" key="2">
    <source>
        <dbReference type="SAM" id="Phobius"/>
    </source>
</evidence>
<feature type="region of interest" description="Disordered" evidence="1">
    <location>
        <begin position="1"/>
        <end position="182"/>
    </location>
</feature>
<keyword evidence="2" id="KW-0472">Membrane</keyword>